<dbReference type="EMBL" id="BT094163">
    <property type="protein sequence ID" value="ACU18493.1"/>
    <property type="molecule type" value="mRNA"/>
</dbReference>
<accession>C6T9J1</accession>
<proteinExistence type="evidence at transcript level"/>
<dbReference type="AlphaFoldDB" id="C6T9J1"/>
<protein>
    <submittedName>
        <fullName evidence="1">Uncharacterized protein</fullName>
    </submittedName>
</protein>
<sequence>MKLSNKSSDRLYITKQLRVSSVCNTQYHSGMYIIQIIGTFASQNYIWRLIPFPDHSNISCIKHTLCLVVVEFETHAVLDLVILESDVILVYGVPLLDADLVGSCARLSRHRLLQVADGVIVVALHAHLLPQSIVQHHLDHLRDANNPNSQFQT</sequence>
<evidence type="ECO:0000313" key="1">
    <source>
        <dbReference type="EMBL" id="ACU18493.1"/>
    </source>
</evidence>
<reference evidence="1" key="1">
    <citation type="submission" date="2009-08" db="EMBL/GenBank/DDBJ databases">
        <authorList>
            <person name="Cheung F."/>
            <person name="Xiao Y."/>
            <person name="Chan A."/>
            <person name="Moskal W."/>
            <person name="Town C.D."/>
        </authorList>
    </citation>
    <scope>NUCLEOTIDE SEQUENCE</scope>
</reference>
<name>C6T9J1_SOYBN</name>
<organism evidence="1">
    <name type="scientific">Glycine max</name>
    <name type="common">Soybean</name>
    <name type="synonym">Glycine hispida</name>
    <dbReference type="NCBI Taxonomy" id="3847"/>
    <lineage>
        <taxon>Eukaryota</taxon>
        <taxon>Viridiplantae</taxon>
        <taxon>Streptophyta</taxon>
        <taxon>Embryophyta</taxon>
        <taxon>Tracheophyta</taxon>
        <taxon>Spermatophyta</taxon>
        <taxon>Magnoliopsida</taxon>
        <taxon>eudicotyledons</taxon>
        <taxon>Gunneridae</taxon>
        <taxon>Pentapetalae</taxon>
        <taxon>rosids</taxon>
        <taxon>fabids</taxon>
        <taxon>Fabales</taxon>
        <taxon>Fabaceae</taxon>
        <taxon>Papilionoideae</taxon>
        <taxon>50 kb inversion clade</taxon>
        <taxon>NPAAA clade</taxon>
        <taxon>indigoferoid/millettioid clade</taxon>
        <taxon>Phaseoleae</taxon>
        <taxon>Glycine</taxon>
        <taxon>Glycine subgen. Soja</taxon>
    </lineage>
</organism>